<keyword evidence="1" id="KW-0238">DNA-binding</keyword>
<dbReference type="InterPro" id="IPR038056">
    <property type="entry name" value="YjbR-like_sf"/>
</dbReference>
<dbReference type="SUPFAM" id="SSF142906">
    <property type="entry name" value="YjbR-like"/>
    <property type="match status" value="1"/>
</dbReference>
<accession>A0A7H0H382</accession>
<dbReference type="GO" id="GO:0003677">
    <property type="term" value="F:DNA binding"/>
    <property type="evidence" value="ECO:0007669"/>
    <property type="project" value="UniProtKB-KW"/>
</dbReference>
<protein>
    <submittedName>
        <fullName evidence="1">MmcQ/YjbR family DNA-binding protein</fullName>
    </submittedName>
</protein>
<dbReference type="EMBL" id="CP060789">
    <property type="protein sequence ID" value="QNP54998.1"/>
    <property type="molecule type" value="Genomic_DNA"/>
</dbReference>
<organism evidence="1 2">
    <name type="scientific">Tessaracoccus defluvii</name>
    <dbReference type="NCBI Taxonomy" id="1285901"/>
    <lineage>
        <taxon>Bacteria</taxon>
        <taxon>Bacillati</taxon>
        <taxon>Actinomycetota</taxon>
        <taxon>Actinomycetes</taxon>
        <taxon>Propionibacteriales</taxon>
        <taxon>Propionibacteriaceae</taxon>
        <taxon>Tessaracoccus</taxon>
    </lineage>
</organism>
<proteinExistence type="predicted"/>
<evidence type="ECO:0000313" key="1">
    <source>
        <dbReference type="EMBL" id="QNP54998.1"/>
    </source>
</evidence>
<name>A0A7H0H382_9ACTN</name>
<dbReference type="Pfam" id="PF04237">
    <property type="entry name" value="YjbR"/>
    <property type="match status" value="1"/>
</dbReference>
<dbReference type="InterPro" id="IPR058532">
    <property type="entry name" value="YjbR/MT2646/Rv2570-like"/>
</dbReference>
<dbReference type="RefSeq" id="WP_187720134.1">
    <property type="nucleotide sequence ID" value="NZ_BAABBL010000004.1"/>
</dbReference>
<gene>
    <name evidence="1" type="ORF">H9L22_12020</name>
</gene>
<evidence type="ECO:0000313" key="2">
    <source>
        <dbReference type="Proteomes" id="UP000516117"/>
    </source>
</evidence>
<dbReference type="AlphaFoldDB" id="A0A7H0H382"/>
<dbReference type="Proteomes" id="UP000516117">
    <property type="component" value="Chromosome"/>
</dbReference>
<keyword evidence="2" id="KW-1185">Reference proteome</keyword>
<sequence>MAPKDRPEVPADMLSRVRAVMDTLPETYEEPGWVGIRWRVGGATIAHIFGGEDQLFRIVLHGQPADVVAFEHLGPPYFRAGWGADAIGLVLDGATDWDEVAELLVESYCTRAPARLVDPLGLPPAPA</sequence>
<reference evidence="1 2" key="1">
    <citation type="submission" date="2020-08" db="EMBL/GenBank/DDBJ databases">
        <title>Genome sequence of Tessaracoccus defluvii JCM 17540T.</title>
        <authorList>
            <person name="Hyun D.-W."/>
            <person name="Bae J.-W."/>
        </authorList>
    </citation>
    <scope>NUCLEOTIDE SEQUENCE [LARGE SCALE GENOMIC DNA]</scope>
    <source>
        <strain evidence="1 2">JCM 17540</strain>
    </source>
</reference>
<dbReference type="KEGG" id="tdf:H9L22_12020"/>